<evidence type="ECO:0000313" key="7">
    <source>
        <dbReference type="EMBL" id="KKR51041.1"/>
    </source>
</evidence>
<dbReference type="PANTHER" id="PTHR22884">
    <property type="entry name" value="SET DOMAIN PROTEINS"/>
    <property type="match status" value="1"/>
</dbReference>
<dbReference type="SUPFAM" id="SSF82199">
    <property type="entry name" value="SET domain"/>
    <property type="match status" value="1"/>
</dbReference>
<comment type="caution">
    <text evidence="7">The sequence shown here is derived from an EMBL/GenBank/DDBJ whole genome shotgun (WGS) entry which is preliminary data.</text>
</comment>
<evidence type="ECO:0000256" key="3">
    <source>
        <dbReference type="ARBA" id="ARBA00022603"/>
    </source>
</evidence>
<dbReference type="InterPro" id="IPR046341">
    <property type="entry name" value="SET_dom_sf"/>
</dbReference>
<keyword evidence="2" id="KW-0158">Chromosome</keyword>
<dbReference type="SMART" id="SM00317">
    <property type="entry name" value="SET"/>
    <property type="match status" value="1"/>
</dbReference>
<reference evidence="7 8" key="1">
    <citation type="journal article" date="2015" name="Nature">
        <title>rRNA introns, odd ribosomes, and small enigmatic genomes across a large radiation of phyla.</title>
        <authorList>
            <person name="Brown C.T."/>
            <person name="Hug L.A."/>
            <person name="Thomas B.C."/>
            <person name="Sharon I."/>
            <person name="Castelle C.J."/>
            <person name="Singh A."/>
            <person name="Wilkins M.J."/>
            <person name="Williams K.H."/>
            <person name="Banfield J.F."/>
        </authorList>
    </citation>
    <scope>NUCLEOTIDE SEQUENCE [LARGE SCALE GENOMIC DNA]</scope>
</reference>
<evidence type="ECO:0000313" key="8">
    <source>
        <dbReference type="Proteomes" id="UP000034531"/>
    </source>
</evidence>
<evidence type="ECO:0000256" key="5">
    <source>
        <dbReference type="ARBA" id="ARBA00022691"/>
    </source>
</evidence>
<dbReference type="Gene3D" id="2.170.270.10">
    <property type="entry name" value="SET domain"/>
    <property type="match status" value="1"/>
</dbReference>
<name>A0A0G0RMA5_9BACT</name>
<dbReference type="GO" id="GO:0032259">
    <property type="term" value="P:methylation"/>
    <property type="evidence" value="ECO:0007669"/>
    <property type="project" value="UniProtKB-KW"/>
</dbReference>
<dbReference type="AlphaFoldDB" id="A0A0G0RMA5"/>
<dbReference type="PROSITE" id="PS50280">
    <property type="entry name" value="SET"/>
    <property type="match status" value="1"/>
</dbReference>
<feature type="domain" description="SET" evidence="6">
    <location>
        <begin position="7"/>
        <end position="114"/>
    </location>
</feature>
<keyword evidence="4" id="KW-0808">Transferase</keyword>
<dbReference type="InterPro" id="IPR050777">
    <property type="entry name" value="SET2_Histone-Lys_MeTrsfase"/>
</dbReference>
<dbReference type="Pfam" id="PF00856">
    <property type="entry name" value="SET"/>
    <property type="match status" value="1"/>
</dbReference>
<dbReference type="GO" id="GO:0008168">
    <property type="term" value="F:methyltransferase activity"/>
    <property type="evidence" value="ECO:0007669"/>
    <property type="project" value="UniProtKB-KW"/>
</dbReference>
<keyword evidence="3" id="KW-0489">Methyltransferase</keyword>
<keyword evidence="5" id="KW-0949">S-adenosyl-L-methionine</keyword>
<accession>A0A0G0RMA5</accession>
<proteinExistence type="predicted"/>
<dbReference type="GO" id="GO:0005694">
    <property type="term" value="C:chromosome"/>
    <property type="evidence" value="ECO:0007669"/>
    <property type="project" value="UniProtKB-SubCell"/>
</dbReference>
<organism evidence="7 8">
    <name type="scientific">Candidatus Curtissbacteria bacterium GW2011_GWA1_40_16</name>
    <dbReference type="NCBI Taxonomy" id="1618405"/>
    <lineage>
        <taxon>Bacteria</taxon>
        <taxon>Candidatus Curtissiibacteriota</taxon>
    </lineage>
</organism>
<dbReference type="InterPro" id="IPR001214">
    <property type="entry name" value="SET_dom"/>
</dbReference>
<evidence type="ECO:0000259" key="6">
    <source>
        <dbReference type="PROSITE" id="PS50280"/>
    </source>
</evidence>
<evidence type="ECO:0000256" key="1">
    <source>
        <dbReference type="ARBA" id="ARBA00004286"/>
    </source>
</evidence>
<sequence>MFLISDDYWQIQKTKEKGYGVFAKKEIKKGTIIGDYLGKVIKTADYDLEKDKAGLYLMYLTDQASIYPDLKKPGTHLLNHSCSPNCWIYTFKGHTLFFALRKIKPHEELTISYLLSPKDENCKDCPHDCRCSSKFCTGTMHLAQDKYEKWQRFQNKQKKTKAAKVVFGKNLPKLTSYPRINPNNSIYNLATNNKFSKIT</sequence>
<protein>
    <submittedName>
        <fullName evidence="7">SET domain-containing protein</fullName>
    </submittedName>
</protein>
<dbReference type="Proteomes" id="UP000034531">
    <property type="component" value="Unassembled WGS sequence"/>
</dbReference>
<evidence type="ECO:0000256" key="2">
    <source>
        <dbReference type="ARBA" id="ARBA00022454"/>
    </source>
</evidence>
<evidence type="ECO:0000256" key="4">
    <source>
        <dbReference type="ARBA" id="ARBA00022679"/>
    </source>
</evidence>
<gene>
    <name evidence="7" type="ORF">UT84_C0003G0036</name>
</gene>
<comment type="subcellular location">
    <subcellularLocation>
        <location evidence="1">Chromosome</location>
    </subcellularLocation>
</comment>
<dbReference type="EMBL" id="LBYI01000003">
    <property type="protein sequence ID" value="KKR51041.1"/>
    <property type="molecule type" value="Genomic_DNA"/>
</dbReference>